<gene>
    <name evidence="1" type="ORF">NG792_03960</name>
</gene>
<dbReference type="EMBL" id="JAMXFA010000004">
    <property type="protein sequence ID" value="MCT7976881.1"/>
    <property type="molecule type" value="Genomic_DNA"/>
</dbReference>
<evidence type="ECO:0000313" key="1">
    <source>
        <dbReference type="EMBL" id="MCT7976881.1"/>
    </source>
</evidence>
<dbReference type="PRINTS" id="PR00411">
    <property type="entry name" value="PNDRDTASEI"/>
</dbReference>
<keyword evidence="2" id="KW-1185">Reference proteome</keyword>
<sequence>MKSFDVVIVGAGPAGGHCARQLARSGIQVLLVEQHETFAANNFSSAATPMETLAKFELPESIVGSFWQNLRIVSTHVHKRWESSTPLGAVLNFAKLREFLAEEVTRNGGEVWLGHRYLSHSSQKGETVVMLKPKGKQDAVSVRTRVLVDATGAARSLMYPHPQNRPTFFTGAGIEYLIKVEDSTYKSCAESLIFFLGHHWMPQGYSWIFPMEPNILKVGAARYQGQHQILEDRYPAIKQSMELLIKEYLQIDEYQRLETHGSILHYSSELRDIYYRENLIAIGDAVSAVNFLGGEGIRHGMESAQIASDYIQDYLADRQGDFSGYQRHLHQKFKRSWDFSEAVAKRVYLQYSDRRIDKGLAYLGTLELSEVIDLLFYYRFEKITKGLRRILLRKLTGFWQEIRQKLGLSSRIS</sequence>
<dbReference type="Pfam" id="PF12831">
    <property type="entry name" value="FAD_oxidored"/>
    <property type="match status" value="1"/>
</dbReference>
<reference evidence="1 2" key="1">
    <citation type="journal article" date="2022" name="Front. Microbiol.">
        <title>High genomic differentiation and limited gene flow indicate recent cryptic speciation within the genus Laspinema (cyanobacteria).</title>
        <authorList>
            <person name="Stanojkovic A."/>
            <person name="Skoupy S."/>
            <person name="Skaloud P."/>
            <person name="Dvorak P."/>
        </authorList>
    </citation>
    <scope>NUCLEOTIDE SEQUENCE [LARGE SCALE GENOMIC DNA]</scope>
    <source>
        <strain evidence="1 2">D3b</strain>
    </source>
</reference>
<dbReference type="Proteomes" id="UP001525961">
    <property type="component" value="Unassembled WGS sequence"/>
</dbReference>
<accession>A0ABT2N6G5</accession>
<evidence type="ECO:0000313" key="2">
    <source>
        <dbReference type="Proteomes" id="UP001525961"/>
    </source>
</evidence>
<dbReference type="PANTHER" id="PTHR42685">
    <property type="entry name" value="GERANYLGERANYL DIPHOSPHATE REDUCTASE"/>
    <property type="match status" value="1"/>
</dbReference>
<organism evidence="1 2">
    <name type="scientific">Laspinema olomoucense D3b</name>
    <dbReference type="NCBI Taxonomy" id="2953688"/>
    <lineage>
        <taxon>Bacteria</taxon>
        <taxon>Bacillati</taxon>
        <taxon>Cyanobacteriota</taxon>
        <taxon>Cyanophyceae</taxon>
        <taxon>Oscillatoriophycideae</taxon>
        <taxon>Oscillatoriales</taxon>
        <taxon>Laspinemataceae</taxon>
        <taxon>Laspinema</taxon>
        <taxon>Laspinema olomoucense</taxon>
    </lineage>
</organism>
<protein>
    <submittedName>
        <fullName evidence="1">NAD(P)/FAD-dependent oxidoreductase</fullName>
    </submittedName>
</protein>
<dbReference type="SUPFAM" id="SSF51905">
    <property type="entry name" value="FAD/NAD(P)-binding domain"/>
    <property type="match status" value="1"/>
</dbReference>
<dbReference type="Gene3D" id="3.50.50.60">
    <property type="entry name" value="FAD/NAD(P)-binding domain"/>
    <property type="match status" value="1"/>
</dbReference>
<comment type="caution">
    <text evidence="1">The sequence shown here is derived from an EMBL/GenBank/DDBJ whole genome shotgun (WGS) entry which is preliminary data.</text>
</comment>
<name>A0ABT2N6G5_9CYAN</name>
<proteinExistence type="predicted"/>
<dbReference type="PANTHER" id="PTHR42685:SF22">
    <property type="entry name" value="CONDITIONED MEDIUM FACTOR RECEPTOR 1"/>
    <property type="match status" value="1"/>
</dbReference>
<dbReference type="InterPro" id="IPR036188">
    <property type="entry name" value="FAD/NAD-bd_sf"/>
</dbReference>
<dbReference type="RefSeq" id="WP_261234633.1">
    <property type="nucleotide sequence ID" value="NZ_JAMXFA010000004.1"/>
</dbReference>
<dbReference type="InterPro" id="IPR050407">
    <property type="entry name" value="Geranylgeranyl_reductase"/>
</dbReference>